<evidence type="ECO:0000256" key="9">
    <source>
        <dbReference type="PIRSR" id="PIRSR600243-1"/>
    </source>
</evidence>
<comment type="catalytic activity">
    <reaction evidence="1">
        <text>Cleavage of peptide bonds with very broad specificity.</text>
        <dbReference type="EC" id="3.4.25.1"/>
    </reaction>
</comment>
<dbReference type="GO" id="GO:0004298">
    <property type="term" value="F:threonine-type endopeptidase activity"/>
    <property type="evidence" value="ECO:0007669"/>
    <property type="project" value="UniProtKB-KW"/>
</dbReference>
<keyword evidence="7" id="KW-0865">Zymogen</keyword>
<dbReference type="Pfam" id="PF00227">
    <property type="entry name" value="Proteasome"/>
    <property type="match status" value="1"/>
</dbReference>
<protein>
    <recommendedName>
        <fullName evidence="10">Proteasome subunit beta</fullName>
    </recommendedName>
</protein>
<dbReference type="GO" id="GO:0005737">
    <property type="term" value="C:cytoplasm"/>
    <property type="evidence" value="ECO:0007669"/>
    <property type="project" value="UniProtKB-SubCell"/>
</dbReference>
<keyword evidence="8 10" id="KW-0539">Nucleus</keyword>
<dbReference type="Gene3D" id="3.60.20.10">
    <property type="entry name" value="Glutamine Phosphoribosylpyrophosphate, subunit 1, domain 1"/>
    <property type="match status" value="1"/>
</dbReference>
<evidence type="ECO:0000313" key="12">
    <source>
        <dbReference type="EMBL" id="GMI44774.1"/>
    </source>
</evidence>
<dbReference type="SUPFAM" id="SSF56235">
    <property type="entry name" value="N-terminal nucleophile aminohydrolases (Ntn hydrolases)"/>
    <property type="match status" value="1"/>
</dbReference>
<keyword evidence="3" id="KW-0645">Protease</keyword>
<dbReference type="CDD" id="cd03762">
    <property type="entry name" value="proteasome_beta_type_6"/>
    <property type="match status" value="1"/>
</dbReference>
<feature type="active site" description="Nucleophile" evidence="9">
    <location>
        <position position="25"/>
    </location>
</feature>
<dbReference type="GO" id="GO:0019774">
    <property type="term" value="C:proteasome core complex, beta-subunit complex"/>
    <property type="evidence" value="ECO:0007669"/>
    <property type="project" value="UniProtKB-ARBA"/>
</dbReference>
<dbReference type="GO" id="GO:0051603">
    <property type="term" value="P:proteolysis involved in protein catabolic process"/>
    <property type="evidence" value="ECO:0007669"/>
    <property type="project" value="InterPro"/>
</dbReference>
<proteinExistence type="inferred from homology"/>
<feature type="region of interest" description="Disordered" evidence="11">
    <location>
        <begin position="1"/>
        <end position="20"/>
    </location>
</feature>
<dbReference type="InterPro" id="IPR001353">
    <property type="entry name" value="Proteasome_sua/b"/>
</dbReference>
<evidence type="ECO:0000256" key="5">
    <source>
        <dbReference type="ARBA" id="ARBA00022801"/>
    </source>
</evidence>
<organism evidence="12 13">
    <name type="scientific">Triparma columacea</name>
    <dbReference type="NCBI Taxonomy" id="722753"/>
    <lineage>
        <taxon>Eukaryota</taxon>
        <taxon>Sar</taxon>
        <taxon>Stramenopiles</taxon>
        <taxon>Ochrophyta</taxon>
        <taxon>Bolidophyceae</taxon>
        <taxon>Parmales</taxon>
        <taxon>Triparmaceae</taxon>
        <taxon>Triparma</taxon>
    </lineage>
</organism>
<keyword evidence="2 10" id="KW-0963">Cytoplasm</keyword>
<keyword evidence="4" id="KW-0888">Threonine protease</keyword>
<comment type="caution">
    <text evidence="12">The sequence shown here is derived from an EMBL/GenBank/DDBJ whole genome shotgun (WGS) entry which is preliminary data.</text>
</comment>
<dbReference type="PANTHER" id="PTHR32194:SF0">
    <property type="entry name" value="ATP-DEPENDENT PROTEASE SUBUNIT HSLV"/>
    <property type="match status" value="1"/>
</dbReference>
<dbReference type="Proteomes" id="UP001165065">
    <property type="component" value="Unassembled WGS sequence"/>
</dbReference>
<dbReference type="OrthoDB" id="7854943at2759"/>
<dbReference type="InterPro" id="IPR000243">
    <property type="entry name" value="Pept_T1A_subB"/>
</dbReference>
<gene>
    <name evidence="12" type="ORF">TrCOL_g4187</name>
</gene>
<keyword evidence="5" id="KW-0378">Hydrolase</keyword>
<evidence type="ECO:0000256" key="10">
    <source>
        <dbReference type="RuleBase" id="RU004203"/>
    </source>
</evidence>
<dbReference type="InterPro" id="IPR029055">
    <property type="entry name" value="Ntn_hydrolases_N"/>
</dbReference>
<keyword evidence="13" id="KW-1185">Reference proteome</keyword>
<evidence type="ECO:0000256" key="8">
    <source>
        <dbReference type="ARBA" id="ARBA00023242"/>
    </source>
</evidence>
<dbReference type="PROSITE" id="PS00854">
    <property type="entry name" value="PROTEASOME_BETA_1"/>
    <property type="match status" value="1"/>
</dbReference>
<dbReference type="PRINTS" id="PR00141">
    <property type="entry name" value="PROTEASOME"/>
</dbReference>
<evidence type="ECO:0000256" key="6">
    <source>
        <dbReference type="ARBA" id="ARBA00022942"/>
    </source>
</evidence>
<dbReference type="GO" id="GO:0005634">
    <property type="term" value="C:nucleus"/>
    <property type="evidence" value="ECO:0007669"/>
    <property type="project" value="UniProtKB-SubCell"/>
</dbReference>
<evidence type="ECO:0000256" key="4">
    <source>
        <dbReference type="ARBA" id="ARBA00022698"/>
    </source>
</evidence>
<dbReference type="FunFam" id="3.60.20.10:FF:000010">
    <property type="entry name" value="Proteasome subunit beta type-1"/>
    <property type="match status" value="1"/>
</dbReference>
<dbReference type="PROSITE" id="PS51476">
    <property type="entry name" value="PROTEASOME_BETA_2"/>
    <property type="match status" value="1"/>
</dbReference>
<keyword evidence="6 10" id="KW-0647">Proteasome</keyword>
<comment type="function">
    <text evidence="10">Component of the proteasome, a multicatalytic proteinase complex which is characterized by its ability to cleave peptides with Arg, Phe, Tyr, Leu, and Glu adjacent to the leaving group at neutral or slightly basic pH. The proteasome has an ATP-dependent proteolytic activity.</text>
</comment>
<evidence type="ECO:0000313" key="13">
    <source>
        <dbReference type="Proteomes" id="UP001165065"/>
    </source>
</evidence>
<dbReference type="InterPro" id="IPR023333">
    <property type="entry name" value="Proteasome_suB-type"/>
</dbReference>
<evidence type="ECO:0000256" key="11">
    <source>
        <dbReference type="SAM" id="MobiDB-lite"/>
    </source>
</evidence>
<dbReference type="InterPro" id="IPR016050">
    <property type="entry name" value="Proteasome_bsu_CS"/>
</dbReference>
<accession>A0A9W7GFC7</accession>
<evidence type="ECO:0000256" key="2">
    <source>
        <dbReference type="ARBA" id="ARBA00022490"/>
    </source>
</evidence>
<sequence length="222" mass="23542">MAALANSFLSPESSRLKPGELSTGTTIMAVPFPGGVVLGADSRVSTGTYIANRTSDKIAQLSSKIFCCRSGSAADTQALTDYVRFYLQQWEVETGRNATVKVAAHLMRKICYQNKDNLSAGVIVGGWDEVDGGSVYNIPLGGTMIKMDCAIGGSGSTYIYGLTDALHKPNMTKAETVAMVKKSISHAMARDGSSGGIIRTCIVDESGVEREYIPGNQLPYGP</sequence>
<comment type="similarity">
    <text evidence="10">Belongs to the peptidase T1B family.</text>
</comment>
<evidence type="ECO:0000256" key="3">
    <source>
        <dbReference type="ARBA" id="ARBA00022670"/>
    </source>
</evidence>
<comment type="subunit">
    <text evidence="10">Component of the proteasome complex.</text>
</comment>
<evidence type="ECO:0000256" key="1">
    <source>
        <dbReference type="ARBA" id="ARBA00001198"/>
    </source>
</evidence>
<name>A0A9W7GFC7_9STRA</name>
<dbReference type="PANTHER" id="PTHR32194">
    <property type="entry name" value="METALLOPROTEASE TLDD"/>
    <property type="match status" value="1"/>
</dbReference>
<dbReference type="AlphaFoldDB" id="A0A9W7GFC7"/>
<reference evidence="13" key="1">
    <citation type="journal article" date="2023" name="Commun. Biol.">
        <title>Genome analysis of Parmales, the sister group of diatoms, reveals the evolutionary specialization of diatoms from phago-mixotrophs to photoautotrophs.</title>
        <authorList>
            <person name="Ban H."/>
            <person name="Sato S."/>
            <person name="Yoshikawa S."/>
            <person name="Yamada K."/>
            <person name="Nakamura Y."/>
            <person name="Ichinomiya M."/>
            <person name="Sato N."/>
            <person name="Blanc-Mathieu R."/>
            <person name="Endo H."/>
            <person name="Kuwata A."/>
            <person name="Ogata H."/>
        </authorList>
    </citation>
    <scope>NUCLEOTIDE SEQUENCE [LARGE SCALE GENOMIC DNA]</scope>
</reference>
<evidence type="ECO:0000256" key="7">
    <source>
        <dbReference type="ARBA" id="ARBA00023145"/>
    </source>
</evidence>
<dbReference type="EMBL" id="BRYA01000225">
    <property type="protein sequence ID" value="GMI44774.1"/>
    <property type="molecule type" value="Genomic_DNA"/>
</dbReference>
<comment type="subcellular location">
    <subcellularLocation>
        <location evidence="10">Cytoplasm</location>
    </subcellularLocation>
    <subcellularLocation>
        <location evidence="10">Nucleus</location>
    </subcellularLocation>
</comment>